<dbReference type="Proteomes" id="UP000199518">
    <property type="component" value="Unassembled WGS sequence"/>
</dbReference>
<feature type="compositionally biased region" description="Basic residues" evidence="1">
    <location>
        <begin position="30"/>
        <end position="39"/>
    </location>
</feature>
<protein>
    <submittedName>
        <fullName evidence="2">Uncharacterized protein</fullName>
    </submittedName>
</protein>
<dbReference type="AlphaFoldDB" id="A0A1I3K8S2"/>
<feature type="region of interest" description="Disordered" evidence="1">
    <location>
        <begin position="82"/>
        <end position="106"/>
    </location>
</feature>
<name>A0A1I3K8S2_9PLAN</name>
<accession>A0A1I3K8S2</accession>
<gene>
    <name evidence="2" type="ORF">SAMN05421753_111151</name>
</gene>
<organism evidence="2 3">
    <name type="scientific">Planctomicrobium piriforme</name>
    <dbReference type="NCBI Taxonomy" id="1576369"/>
    <lineage>
        <taxon>Bacteria</taxon>
        <taxon>Pseudomonadati</taxon>
        <taxon>Planctomycetota</taxon>
        <taxon>Planctomycetia</taxon>
        <taxon>Planctomycetales</taxon>
        <taxon>Planctomycetaceae</taxon>
        <taxon>Planctomicrobium</taxon>
    </lineage>
</organism>
<reference evidence="3" key="1">
    <citation type="submission" date="2016-10" db="EMBL/GenBank/DDBJ databases">
        <authorList>
            <person name="Varghese N."/>
            <person name="Submissions S."/>
        </authorList>
    </citation>
    <scope>NUCLEOTIDE SEQUENCE [LARGE SCALE GENOMIC DNA]</scope>
    <source>
        <strain evidence="3">DSM 26348</strain>
    </source>
</reference>
<dbReference type="STRING" id="1576369.SAMN05421753_111151"/>
<proteinExistence type="predicted"/>
<feature type="region of interest" description="Disordered" evidence="1">
    <location>
        <begin position="27"/>
        <end position="63"/>
    </location>
</feature>
<feature type="compositionally biased region" description="Polar residues" evidence="1">
    <location>
        <begin position="94"/>
        <end position="104"/>
    </location>
</feature>
<evidence type="ECO:0000313" key="3">
    <source>
        <dbReference type="Proteomes" id="UP000199518"/>
    </source>
</evidence>
<keyword evidence="3" id="KW-1185">Reference proteome</keyword>
<dbReference type="EMBL" id="FOQD01000011">
    <property type="protein sequence ID" value="SFI68794.1"/>
    <property type="molecule type" value="Genomic_DNA"/>
</dbReference>
<feature type="compositionally biased region" description="Low complexity" evidence="1">
    <location>
        <begin position="40"/>
        <end position="49"/>
    </location>
</feature>
<evidence type="ECO:0000256" key="1">
    <source>
        <dbReference type="SAM" id="MobiDB-lite"/>
    </source>
</evidence>
<evidence type="ECO:0000313" key="2">
    <source>
        <dbReference type="EMBL" id="SFI68794.1"/>
    </source>
</evidence>
<sequence length="153" mass="16916">MTLAAGCLSIRPHASLSANNARTAVLLLSPKRRNRKRSTNSKMTSSRNSRSSKRPPPLTTTMDSALAWKWNHRVDERRLPAESLPRAANHDHSSASNRLASRVNSVPPVPSDALWKTGLPKTTTAMKVTRTQLFPIPTVMPASRPGNTRSRCW</sequence>